<protein>
    <submittedName>
        <fullName evidence="1">Uncharacterized protein</fullName>
    </submittedName>
</protein>
<dbReference type="AlphaFoldDB" id="A0A1R3KZU8"/>
<accession>A0A1R3KZU8</accession>
<evidence type="ECO:0000313" key="1">
    <source>
        <dbReference type="EMBL" id="OMP12577.1"/>
    </source>
</evidence>
<dbReference type="EMBL" id="AWUE01008836">
    <property type="protein sequence ID" value="OMP12577.1"/>
    <property type="molecule type" value="Genomic_DNA"/>
</dbReference>
<gene>
    <name evidence="1" type="ORF">COLO4_03006</name>
</gene>
<name>A0A1R3KZU8_9ROSI</name>
<keyword evidence="2" id="KW-1185">Reference proteome</keyword>
<organism evidence="1 2">
    <name type="scientific">Corchorus olitorius</name>
    <dbReference type="NCBI Taxonomy" id="93759"/>
    <lineage>
        <taxon>Eukaryota</taxon>
        <taxon>Viridiplantae</taxon>
        <taxon>Streptophyta</taxon>
        <taxon>Embryophyta</taxon>
        <taxon>Tracheophyta</taxon>
        <taxon>Spermatophyta</taxon>
        <taxon>Magnoliopsida</taxon>
        <taxon>eudicotyledons</taxon>
        <taxon>Gunneridae</taxon>
        <taxon>Pentapetalae</taxon>
        <taxon>rosids</taxon>
        <taxon>malvids</taxon>
        <taxon>Malvales</taxon>
        <taxon>Malvaceae</taxon>
        <taxon>Grewioideae</taxon>
        <taxon>Apeibeae</taxon>
        <taxon>Corchorus</taxon>
    </lineage>
</organism>
<dbReference type="Proteomes" id="UP000187203">
    <property type="component" value="Unassembled WGS sequence"/>
</dbReference>
<comment type="caution">
    <text evidence="1">The sequence shown here is derived from an EMBL/GenBank/DDBJ whole genome shotgun (WGS) entry which is preliminary data.</text>
</comment>
<proteinExistence type="predicted"/>
<sequence>MEQENCVAPLDISRMALKQNDEVSFRLLD</sequence>
<reference evidence="2" key="1">
    <citation type="submission" date="2013-09" db="EMBL/GenBank/DDBJ databases">
        <title>Corchorus olitorius genome sequencing.</title>
        <authorList>
            <person name="Alam M."/>
            <person name="Haque M.S."/>
            <person name="Islam M.S."/>
            <person name="Emdad E.M."/>
            <person name="Islam M.M."/>
            <person name="Ahmed B."/>
            <person name="Halim A."/>
            <person name="Hossen Q.M.M."/>
            <person name="Hossain M.Z."/>
            <person name="Ahmed R."/>
            <person name="Khan M.M."/>
            <person name="Islam R."/>
            <person name="Rashid M.M."/>
            <person name="Khan S.A."/>
            <person name="Rahman M.S."/>
            <person name="Alam M."/>
            <person name="Yahiya A.S."/>
            <person name="Khan M.S."/>
            <person name="Azam M.S."/>
            <person name="Haque T."/>
            <person name="Lashkar M.Z.H."/>
            <person name="Akhand A.I."/>
            <person name="Morshed G."/>
            <person name="Roy S."/>
            <person name="Uddin K.S."/>
            <person name="Rabeya T."/>
            <person name="Hossain A.S."/>
            <person name="Chowdhury A."/>
            <person name="Snigdha A.R."/>
            <person name="Mortoza M.S."/>
            <person name="Matin S.A."/>
            <person name="Hoque S.M.E."/>
            <person name="Islam M.K."/>
            <person name="Roy D.K."/>
            <person name="Haider R."/>
            <person name="Moosa M.M."/>
            <person name="Elias S.M."/>
            <person name="Hasan A.M."/>
            <person name="Jahan S."/>
            <person name="Shafiuddin M."/>
            <person name="Mahmood N."/>
            <person name="Shommy N.S."/>
        </authorList>
    </citation>
    <scope>NUCLEOTIDE SEQUENCE [LARGE SCALE GENOMIC DNA]</scope>
    <source>
        <strain evidence="2">cv. O-4</strain>
    </source>
</reference>
<evidence type="ECO:0000313" key="2">
    <source>
        <dbReference type="Proteomes" id="UP000187203"/>
    </source>
</evidence>